<organism evidence="2 3">
    <name type="scientific">Streptomyces jumonjinensis</name>
    <dbReference type="NCBI Taxonomy" id="1945"/>
    <lineage>
        <taxon>Bacteria</taxon>
        <taxon>Bacillati</taxon>
        <taxon>Actinomycetota</taxon>
        <taxon>Actinomycetes</taxon>
        <taxon>Kitasatosporales</taxon>
        <taxon>Streptomycetaceae</taxon>
        <taxon>Streptomyces</taxon>
    </lineage>
</organism>
<proteinExistence type="predicted"/>
<dbReference type="OrthoDB" id="5178911at2"/>
<gene>
    <name evidence="2" type="ORF">FF041_21935</name>
</gene>
<comment type="caution">
    <text evidence="2">The sequence shown here is derived from an EMBL/GenBank/DDBJ whole genome shotgun (WGS) entry which is preliminary data.</text>
</comment>
<dbReference type="AlphaFoldDB" id="A0A646KKG0"/>
<evidence type="ECO:0000256" key="1">
    <source>
        <dbReference type="SAM" id="MobiDB-lite"/>
    </source>
</evidence>
<dbReference type="Proteomes" id="UP000419138">
    <property type="component" value="Unassembled WGS sequence"/>
</dbReference>
<sequence>MPSERADDYTQGLRTERALAWLVAIPDPIDRVRSADALAEHARSVQGDIGRVRRQAIYEATLRPGHTGESVAAELGISAKAVSAAVSASRSQDRQLFRSALEILMRPGVSDVPADQLAPGLRARDVLVQARVLLRGCGSYNAETINDDEYAVLEQSEDRARRIQRSAGVEAPSPAGESTDEDHVPEAMRNAAAVFAVLPGILPLHFGTPNIQESPDRSGLWSIGWQILPAEEGVGEYYAGPHRDGWVATEYLIWFVRDLARGGYGIWSDVFALPPFMNEPGTSLYFSIQGDLNAEKPITPDQFVRDLRRSWVDQQTGFMDLDWPKPPAADFEAS</sequence>
<protein>
    <submittedName>
        <fullName evidence="2">Uncharacterized protein</fullName>
    </submittedName>
</protein>
<accession>A0A646KKG0</accession>
<name>A0A646KKG0_STRJU</name>
<dbReference type="EMBL" id="VCLA01000157">
    <property type="protein sequence ID" value="MQT02755.1"/>
    <property type="molecule type" value="Genomic_DNA"/>
</dbReference>
<evidence type="ECO:0000313" key="3">
    <source>
        <dbReference type="Proteomes" id="UP000419138"/>
    </source>
</evidence>
<evidence type="ECO:0000313" key="2">
    <source>
        <dbReference type="EMBL" id="MQT02755.1"/>
    </source>
</evidence>
<feature type="region of interest" description="Disordered" evidence="1">
    <location>
        <begin position="161"/>
        <end position="183"/>
    </location>
</feature>
<reference evidence="2 3" key="1">
    <citation type="submission" date="2019-05" db="EMBL/GenBank/DDBJ databases">
        <title>Comparative genomics and metabolomics analyses of clavulanic acid producing Streptomyces species provides insight into specialized metabolism and evolution of beta-lactam biosynthetic gene clusters.</title>
        <authorList>
            <person name="Moore M.A."/>
            <person name="Cruz-Morales P."/>
            <person name="Barona Gomez F."/>
            <person name="Kapil T."/>
        </authorList>
    </citation>
    <scope>NUCLEOTIDE SEQUENCE [LARGE SCALE GENOMIC DNA]</scope>
    <source>
        <strain evidence="2 3">NRRL 5741</strain>
    </source>
</reference>
<keyword evidence="3" id="KW-1185">Reference proteome</keyword>